<organism evidence="1 2">
    <name type="scientific">Vararia minispora EC-137</name>
    <dbReference type="NCBI Taxonomy" id="1314806"/>
    <lineage>
        <taxon>Eukaryota</taxon>
        <taxon>Fungi</taxon>
        <taxon>Dikarya</taxon>
        <taxon>Basidiomycota</taxon>
        <taxon>Agaricomycotina</taxon>
        <taxon>Agaricomycetes</taxon>
        <taxon>Russulales</taxon>
        <taxon>Lachnocladiaceae</taxon>
        <taxon>Vararia</taxon>
    </lineage>
</organism>
<dbReference type="EMBL" id="MU274568">
    <property type="protein sequence ID" value="KAI0026439.1"/>
    <property type="molecule type" value="Genomic_DNA"/>
</dbReference>
<reference evidence="1" key="1">
    <citation type="submission" date="2021-02" db="EMBL/GenBank/DDBJ databases">
        <authorList>
            <consortium name="DOE Joint Genome Institute"/>
            <person name="Ahrendt S."/>
            <person name="Looney B.P."/>
            <person name="Miyauchi S."/>
            <person name="Morin E."/>
            <person name="Drula E."/>
            <person name="Courty P.E."/>
            <person name="Chicoki N."/>
            <person name="Fauchery L."/>
            <person name="Kohler A."/>
            <person name="Kuo A."/>
            <person name="Labutti K."/>
            <person name="Pangilinan J."/>
            <person name="Lipzen A."/>
            <person name="Riley R."/>
            <person name="Andreopoulos W."/>
            <person name="He G."/>
            <person name="Johnson J."/>
            <person name="Barry K.W."/>
            <person name="Grigoriev I.V."/>
            <person name="Nagy L."/>
            <person name="Hibbett D."/>
            <person name="Henrissat B."/>
            <person name="Matheny P.B."/>
            <person name="Labbe J."/>
            <person name="Martin F."/>
        </authorList>
    </citation>
    <scope>NUCLEOTIDE SEQUENCE</scope>
    <source>
        <strain evidence="1">EC-137</strain>
    </source>
</reference>
<protein>
    <submittedName>
        <fullName evidence="1">Uncharacterized protein</fullName>
    </submittedName>
</protein>
<evidence type="ECO:0000313" key="2">
    <source>
        <dbReference type="Proteomes" id="UP000814128"/>
    </source>
</evidence>
<comment type="caution">
    <text evidence="1">The sequence shown here is derived from an EMBL/GenBank/DDBJ whole genome shotgun (WGS) entry which is preliminary data.</text>
</comment>
<keyword evidence="2" id="KW-1185">Reference proteome</keyword>
<gene>
    <name evidence="1" type="ORF">K488DRAFT_27121</name>
</gene>
<reference evidence="1" key="2">
    <citation type="journal article" date="2022" name="New Phytol.">
        <title>Evolutionary transition to the ectomycorrhizal habit in the genomes of a hyperdiverse lineage of mushroom-forming fungi.</title>
        <authorList>
            <person name="Looney B."/>
            <person name="Miyauchi S."/>
            <person name="Morin E."/>
            <person name="Drula E."/>
            <person name="Courty P.E."/>
            <person name="Kohler A."/>
            <person name="Kuo A."/>
            <person name="LaButti K."/>
            <person name="Pangilinan J."/>
            <person name="Lipzen A."/>
            <person name="Riley R."/>
            <person name="Andreopoulos W."/>
            <person name="He G."/>
            <person name="Johnson J."/>
            <person name="Nolan M."/>
            <person name="Tritt A."/>
            <person name="Barry K.W."/>
            <person name="Grigoriev I.V."/>
            <person name="Nagy L.G."/>
            <person name="Hibbett D."/>
            <person name="Henrissat B."/>
            <person name="Matheny P.B."/>
            <person name="Labbe J."/>
            <person name="Martin F.M."/>
        </authorList>
    </citation>
    <scope>NUCLEOTIDE SEQUENCE</scope>
    <source>
        <strain evidence="1">EC-137</strain>
    </source>
</reference>
<evidence type="ECO:0000313" key="1">
    <source>
        <dbReference type="EMBL" id="KAI0026439.1"/>
    </source>
</evidence>
<feature type="non-terminal residue" evidence="1">
    <location>
        <position position="1"/>
    </location>
</feature>
<proteinExistence type="predicted"/>
<dbReference type="Proteomes" id="UP000814128">
    <property type="component" value="Unassembled WGS sequence"/>
</dbReference>
<accession>A0ACB8Q3Y4</accession>
<feature type="non-terminal residue" evidence="1">
    <location>
        <position position="153"/>
    </location>
</feature>
<sequence>PYARSGPKPKKMHQSSAKPAKATHRDNLTLYDWTVVLAWFDANQPVLQEATVHHFANRPEGPLIFSQGTLSHRTSARGRAELDKRLKATPTALDTKCARVVTRPDVDHALYLWTRHLEEEKKEHITDPMLEVKRARFEEMLNVPPEERMTSKG</sequence>
<name>A0ACB8Q3Y4_9AGAM</name>